<keyword evidence="1" id="KW-1015">Disulfide bond</keyword>
<dbReference type="GO" id="GO:0005319">
    <property type="term" value="F:lipid transporter activity"/>
    <property type="evidence" value="ECO:0007669"/>
    <property type="project" value="InterPro"/>
</dbReference>
<evidence type="ECO:0000256" key="2">
    <source>
        <dbReference type="ARBA" id="ARBA00023180"/>
    </source>
</evidence>
<dbReference type="PANTHER" id="PTHR23345">
    <property type="entry name" value="VITELLOGENIN-RELATED"/>
    <property type="match status" value="1"/>
</dbReference>
<dbReference type="GO" id="GO:0045735">
    <property type="term" value="F:nutrient reservoir activity"/>
    <property type="evidence" value="ECO:0007669"/>
    <property type="project" value="UniProtKB-KW"/>
</dbReference>
<dbReference type="Gene3D" id="1.25.10.20">
    <property type="entry name" value="Vitellinogen, superhelical"/>
    <property type="match status" value="1"/>
</dbReference>
<dbReference type="InterPro" id="IPR050733">
    <property type="entry name" value="Vitellogenin/Apolipophorin"/>
</dbReference>
<gene>
    <name evidence="6" type="primary">APLP_9</name>
    <name evidence="6" type="ORF">E2C01_002937</name>
</gene>
<keyword evidence="2" id="KW-0325">Glycoprotein</keyword>
<sequence length="1524" mass="167686">MGLGVTHLPVRHTAIYVIGGSWEINLLGEVIRPYTTKKQVRVQGHAAVTRVSPCRLKLDLWNVSFSDWQGSEEAMVETWVTVNGGSVGAVCSPLPTVSRHSAHLHSLARSVASAVLNVVPALGAHPVTASEVQFNTSDEHGHCATKYQLMQASPVGREVLRTKNLATCTPRDAGLKPLSVLTDNVTLSCHHVYEGSVGDETLHHVRCQQTLTLSSVAAMDSSLTLSLLQFHPFRPTSLNHGPLHEVNLGMEMMSSLTKQDQITKAYSLLSQMCEELSQRVTSKAALLYPDLVDVLQHLDQETLMRQYQEVNSGRLCPNHQKLRGVFSGALRDSSASTAAAAKCSLILSGLVRSSSSWALSLVNVKQPSTETLHGLLATDHWEASEVLGIATMARHASCKNGDDNCLVMEAARRIAHRLSGKLNSCSEVDHHHQVLIAIRGLANMRHYGREVELKLQTCGGNERAADSTRVAAIAALGRGPCSSQVLNWLKWKVLNETLSSELRITAFQSLWQCSEKEAKAAAILITQRNSDPQGIIGKVKQSKMGVLVKSYANDFLSDSKTNEDTRQFSRHLLANLTALLGLQDTYLFTDVVFQDSFLPRSIALNLSSPLLKHVGGSIQFGSRLENLENVLQAVFGPNGLARGSVEMWLSTLIEKIEQMFATASQDFIQSHERSKRSYALSDVVQLLNRVQHSAVTELQGWISAGLGEQECVFLPYAFDPMALHWEELITSWFDDLLETTYSSLINSNAELTTAWAEVDEQVVVWSVLGTPVEVWQREGGLISLAASSKVNLLSLLTNPYTSTLNIGLGPSMGVYSRLGMSINSLPGRIVVTSTTQAAASIDVSAVLALQGSDHIDLRIDLPDSSFHGYSVQATHSLETPDDNERNHEEEASDIHESQDTSNGAQDDDRSSCDEDDDILSGIGEKVWDNEIGGKLVTKRYCSRGLETALGIKSGQVKQWVVGQQEAAFRSLGYLHKREGITGYKILISWKNPGRKSFFLDMSIEAEGLYQDYRAGIVVGLTYSPHITFKVQCHSKEYSASTEVSLVNDPNLKRIDGHVRYQRIHYGLKAELLMVQDGGHMSVKPRLVVSYPGVQEDALLEGYFARYFSDKVTSVTVDVYTEGSLKAYLDAALKGRVAVDHQQNSGGKLDGELSWDARGDPSSALTLSSALQLPQVGSPLQIRFETGSQMDLSFSQKNFSVMTDFYLHLPAGDRHNLSVAAKGILSDELSEARLNLHADSPVSQEMVFLAHVIKKESEDASNLNFKLQTSSEAKYWEMFSSEVKGEWNGKQIDGAVEVDWGDVAVILNMSGLYEIIDNKHHLAASSELRVPSLAAWHQLKSSIEGTLSNEQNPSSFKLIKTVMQVIQTVMVEKDYKEVFSSQGHLTVHPPEMTGELSISHDGKFASRQLYNMEGKFTGQEVEMRVVGTVDGEPVRATVHYIHSKEVKIHASYRSEDYFSLSVTTQLQDFLIGTIGERGPAYSLSTEGQLVVLGQRTKMSHQLSFSDTRASSFFKLDPLQGKPFMV</sequence>
<dbReference type="Pfam" id="PF01347">
    <property type="entry name" value="Vitellogenin_N"/>
    <property type="match status" value="1"/>
</dbReference>
<protein>
    <submittedName>
        <fullName evidence="6">Apolipophorin</fullName>
    </submittedName>
</protein>
<evidence type="ECO:0000313" key="6">
    <source>
        <dbReference type="EMBL" id="MPC10303.1"/>
    </source>
</evidence>
<evidence type="ECO:0000256" key="1">
    <source>
        <dbReference type="ARBA" id="ARBA00023157"/>
    </source>
</evidence>
<dbReference type="InterPro" id="IPR015819">
    <property type="entry name" value="Lipid_transp_b-sht_shell"/>
</dbReference>
<evidence type="ECO:0000259" key="4">
    <source>
        <dbReference type="Pfam" id="PF01347"/>
    </source>
</evidence>
<feature type="region of interest" description="Disordered" evidence="3">
    <location>
        <begin position="874"/>
        <end position="915"/>
    </location>
</feature>
<dbReference type="SUPFAM" id="SSF48431">
    <property type="entry name" value="Lipovitellin-phosvitin complex, superhelical domain"/>
    <property type="match status" value="1"/>
</dbReference>
<dbReference type="InterPro" id="IPR011030">
    <property type="entry name" value="Lipovitellin_superhlx_dom"/>
</dbReference>
<dbReference type="EMBL" id="VSRR010000110">
    <property type="protein sequence ID" value="MPC10303.1"/>
    <property type="molecule type" value="Genomic_DNA"/>
</dbReference>
<feature type="domain" description="Vitellogenin" evidence="4">
    <location>
        <begin position="245"/>
        <end position="523"/>
    </location>
</feature>
<name>A0A5B7CS14_PORTR</name>
<proteinExistence type="predicted"/>
<reference evidence="6 7" key="1">
    <citation type="submission" date="2019-05" db="EMBL/GenBank/DDBJ databases">
        <title>Another draft genome of Portunus trituberculatus and its Hox gene families provides insights of decapod evolution.</title>
        <authorList>
            <person name="Jeong J.-H."/>
            <person name="Song I."/>
            <person name="Kim S."/>
            <person name="Choi T."/>
            <person name="Kim D."/>
            <person name="Ryu S."/>
            <person name="Kim W."/>
        </authorList>
    </citation>
    <scope>NUCLEOTIDE SEQUENCE [LARGE SCALE GENOMIC DNA]</scope>
    <source>
        <tissue evidence="6">Muscle</tissue>
    </source>
</reference>
<dbReference type="PANTHER" id="PTHR23345:SF15">
    <property type="entry name" value="VITELLOGENIN 1-RELATED"/>
    <property type="match status" value="1"/>
</dbReference>
<feature type="domain" description="Vitellinogen open beta-sheet" evidence="5">
    <location>
        <begin position="594"/>
        <end position="863"/>
    </location>
</feature>
<comment type="caution">
    <text evidence="6">The sequence shown here is derived from an EMBL/GenBank/DDBJ whole genome shotgun (WGS) entry which is preliminary data.</text>
</comment>
<feature type="compositionally biased region" description="Basic and acidic residues" evidence="3">
    <location>
        <begin position="882"/>
        <end position="898"/>
    </location>
</feature>
<evidence type="ECO:0000259" key="5">
    <source>
        <dbReference type="Pfam" id="PF09172"/>
    </source>
</evidence>
<evidence type="ECO:0000256" key="3">
    <source>
        <dbReference type="SAM" id="MobiDB-lite"/>
    </source>
</evidence>
<dbReference type="Proteomes" id="UP000324222">
    <property type="component" value="Unassembled WGS sequence"/>
</dbReference>
<dbReference type="InterPro" id="IPR015255">
    <property type="entry name" value="Vitellinogen_open_b-sht"/>
</dbReference>
<dbReference type="InterPro" id="IPR001747">
    <property type="entry name" value="Vitellogenin_N"/>
</dbReference>
<dbReference type="OrthoDB" id="6368344at2759"/>
<dbReference type="Pfam" id="PF09172">
    <property type="entry name" value="Vit_open_b-sht"/>
    <property type="match status" value="1"/>
</dbReference>
<dbReference type="SUPFAM" id="SSF56968">
    <property type="entry name" value="Lipovitellin-phosvitin complex, beta-sheet shell regions"/>
    <property type="match status" value="2"/>
</dbReference>
<organism evidence="6 7">
    <name type="scientific">Portunus trituberculatus</name>
    <name type="common">Swimming crab</name>
    <name type="synonym">Neptunus trituberculatus</name>
    <dbReference type="NCBI Taxonomy" id="210409"/>
    <lineage>
        <taxon>Eukaryota</taxon>
        <taxon>Metazoa</taxon>
        <taxon>Ecdysozoa</taxon>
        <taxon>Arthropoda</taxon>
        <taxon>Crustacea</taxon>
        <taxon>Multicrustacea</taxon>
        <taxon>Malacostraca</taxon>
        <taxon>Eumalacostraca</taxon>
        <taxon>Eucarida</taxon>
        <taxon>Decapoda</taxon>
        <taxon>Pleocyemata</taxon>
        <taxon>Brachyura</taxon>
        <taxon>Eubrachyura</taxon>
        <taxon>Portunoidea</taxon>
        <taxon>Portunidae</taxon>
        <taxon>Portuninae</taxon>
        <taxon>Portunus</taxon>
    </lineage>
</organism>
<keyword evidence="7" id="KW-1185">Reference proteome</keyword>
<accession>A0A5B7CS14</accession>
<evidence type="ECO:0000313" key="7">
    <source>
        <dbReference type="Proteomes" id="UP000324222"/>
    </source>
</evidence>